<evidence type="ECO:0000313" key="1">
    <source>
        <dbReference type="EMBL" id="NME52571.1"/>
    </source>
</evidence>
<reference evidence="1 2" key="1">
    <citation type="submission" date="2020-04" db="EMBL/GenBank/DDBJ databases">
        <authorList>
            <person name="Hitch T.C.A."/>
            <person name="Wylensek D."/>
            <person name="Clavel T."/>
        </authorList>
    </citation>
    <scope>NUCLEOTIDE SEQUENCE [LARGE SCALE GENOMIC DNA]</scope>
    <source>
        <strain evidence="1 2">PG-251-APC-1</strain>
    </source>
</reference>
<gene>
    <name evidence="1" type="ORF">HF854_08570</name>
</gene>
<dbReference type="RefSeq" id="WP_168935909.1">
    <property type="nucleotide sequence ID" value="NZ_JABAFY010000031.1"/>
</dbReference>
<evidence type="ECO:0000313" key="2">
    <source>
        <dbReference type="Proteomes" id="UP000522333"/>
    </source>
</evidence>
<organism evidence="1 2">
    <name type="scientific">Desulfovibrio piger</name>
    <dbReference type="NCBI Taxonomy" id="901"/>
    <lineage>
        <taxon>Bacteria</taxon>
        <taxon>Pseudomonadati</taxon>
        <taxon>Thermodesulfobacteriota</taxon>
        <taxon>Desulfovibrionia</taxon>
        <taxon>Desulfovibrionales</taxon>
        <taxon>Desulfovibrionaceae</taxon>
        <taxon>Desulfovibrio</taxon>
    </lineage>
</organism>
<sequence length="278" mass="31698">MGLDVYLYHSSNFEKSTEVERVFFELQGSVWKNVIGNRESVSDADYREYRRALLSETEKLGLTVVRDTTGEGAPVDQGASVDQDSFTVDAGLTEYREDSKIHPGHLFKIGYFRSSYNEAGFNTVMRSLGFPDLYDIFGIADTDDGITYRVIDWESARNNVNTVIEKMNTLGDSGLWFMDLSKIINFNKKMTAAEALDITAKELAKKHAFGSYGNTNGEFYLSGVQMISIINRRWLVFKMENNEGGLAWYRQAAEIVKETIDFVLDRPDPENWRLYWSA</sequence>
<proteinExistence type="predicted"/>
<comment type="caution">
    <text evidence="1">The sequence shown here is derived from an EMBL/GenBank/DDBJ whole genome shotgun (WGS) entry which is preliminary data.</text>
</comment>
<protein>
    <submittedName>
        <fullName evidence="1">Uncharacterized protein</fullName>
    </submittedName>
</protein>
<dbReference type="EMBL" id="JABAFY010000031">
    <property type="protein sequence ID" value="NME52571.1"/>
    <property type="molecule type" value="Genomic_DNA"/>
</dbReference>
<accession>A0A848C8G0</accession>
<dbReference type="Proteomes" id="UP000522333">
    <property type="component" value="Unassembled WGS sequence"/>
</dbReference>
<dbReference type="AlphaFoldDB" id="A0A848C8G0"/>
<name>A0A848C8G0_9BACT</name>